<dbReference type="AlphaFoldDB" id="K2GRT7"/>
<protein>
    <submittedName>
        <fullName evidence="1">Uncharacterized protein</fullName>
    </submittedName>
</protein>
<name>K2GRT7_9BACT</name>
<organism evidence="1">
    <name type="scientific">uncultured bacterium</name>
    <name type="common">gcode 4</name>
    <dbReference type="NCBI Taxonomy" id="1234023"/>
    <lineage>
        <taxon>Bacteria</taxon>
        <taxon>environmental samples</taxon>
    </lineage>
</organism>
<comment type="caution">
    <text evidence="1">The sequence shown here is derived from an EMBL/GenBank/DDBJ whole genome shotgun (WGS) entry which is preliminary data.</text>
</comment>
<reference evidence="1" key="1">
    <citation type="journal article" date="2012" name="Science">
        <title>Fermentation, hydrogen, and sulfur metabolism in multiple uncultivated bacterial phyla.</title>
        <authorList>
            <person name="Wrighton K.C."/>
            <person name="Thomas B.C."/>
            <person name="Sharon I."/>
            <person name="Miller C.S."/>
            <person name="Castelle C.J."/>
            <person name="VerBerkmoes N.C."/>
            <person name="Wilkins M.J."/>
            <person name="Hettich R.L."/>
            <person name="Lipton M.S."/>
            <person name="Williams K.H."/>
            <person name="Long P.E."/>
            <person name="Banfield J.F."/>
        </authorList>
    </citation>
    <scope>NUCLEOTIDE SEQUENCE [LARGE SCALE GENOMIC DNA]</scope>
</reference>
<feature type="non-terminal residue" evidence="1">
    <location>
        <position position="1"/>
    </location>
</feature>
<sequence length="25" mass="2968">SLTRTRFEKIESEKFTRTIQRAKAA</sequence>
<evidence type="ECO:0000313" key="1">
    <source>
        <dbReference type="EMBL" id="EKE26025.1"/>
    </source>
</evidence>
<accession>K2GRT7</accession>
<dbReference type="EMBL" id="AMFJ01000982">
    <property type="protein sequence ID" value="EKE26025.1"/>
    <property type="molecule type" value="Genomic_DNA"/>
</dbReference>
<proteinExistence type="predicted"/>
<gene>
    <name evidence="1" type="ORF">ACD_4C00466G0004</name>
</gene>